<proteinExistence type="predicted"/>
<comment type="subcellular location">
    <subcellularLocation>
        <location evidence="1">Cell membrane</location>
        <topology evidence="1">Multi-pass membrane protein</topology>
    </subcellularLocation>
</comment>
<evidence type="ECO:0000256" key="8">
    <source>
        <dbReference type="SAM" id="Phobius"/>
    </source>
</evidence>
<dbReference type="InterPro" id="IPR038731">
    <property type="entry name" value="RgtA/B/C-like"/>
</dbReference>
<name>A0ABT7BN32_9CYAN</name>
<reference evidence="10 11" key="1">
    <citation type="submission" date="2023-01" db="EMBL/GenBank/DDBJ databases">
        <title>Novel diversity within Roseofilum (Cyanobacteria; Desertifilaceae) from marine benthic mats with descriptions of four novel species.</title>
        <authorList>
            <person name="Wang Y."/>
            <person name="Berthold D.E."/>
            <person name="Hu J."/>
            <person name="Lefler F.W."/>
            <person name="Laughinghouse H.D. IV."/>
        </authorList>
    </citation>
    <scope>NUCLEOTIDE SEQUENCE [LARGE SCALE GENOMIC DNA]</scope>
    <source>
        <strain evidence="10 11">BLCC-M91</strain>
    </source>
</reference>
<dbReference type="PANTHER" id="PTHR33908:SF11">
    <property type="entry name" value="MEMBRANE PROTEIN"/>
    <property type="match status" value="1"/>
</dbReference>
<evidence type="ECO:0000256" key="1">
    <source>
        <dbReference type="ARBA" id="ARBA00004651"/>
    </source>
</evidence>
<feature type="transmembrane region" description="Helical" evidence="8">
    <location>
        <begin position="102"/>
        <end position="125"/>
    </location>
</feature>
<feature type="transmembrane region" description="Helical" evidence="8">
    <location>
        <begin position="307"/>
        <end position="327"/>
    </location>
</feature>
<evidence type="ECO:0000259" key="9">
    <source>
        <dbReference type="Pfam" id="PF13231"/>
    </source>
</evidence>
<feature type="transmembrane region" description="Helical" evidence="8">
    <location>
        <begin position="370"/>
        <end position="388"/>
    </location>
</feature>
<feature type="transmembrane region" description="Helical" evidence="8">
    <location>
        <begin position="339"/>
        <end position="358"/>
    </location>
</feature>
<dbReference type="RefSeq" id="WP_283763899.1">
    <property type="nucleotide sequence ID" value="NZ_JAQPOK010000130.1"/>
</dbReference>
<accession>A0ABT7BN32</accession>
<evidence type="ECO:0000256" key="4">
    <source>
        <dbReference type="ARBA" id="ARBA00022679"/>
    </source>
</evidence>
<feature type="transmembrane region" description="Helical" evidence="8">
    <location>
        <begin position="400"/>
        <end position="420"/>
    </location>
</feature>
<organism evidence="10 11">
    <name type="scientific">Roseofilum halophilum BLCC-M91</name>
    <dbReference type="NCBI Taxonomy" id="3022259"/>
    <lineage>
        <taxon>Bacteria</taxon>
        <taxon>Bacillati</taxon>
        <taxon>Cyanobacteriota</taxon>
        <taxon>Cyanophyceae</taxon>
        <taxon>Desertifilales</taxon>
        <taxon>Desertifilaceae</taxon>
        <taxon>Roseofilum</taxon>
        <taxon>Roseofilum halophilum</taxon>
    </lineage>
</organism>
<feature type="transmembrane region" description="Helical" evidence="8">
    <location>
        <begin position="200"/>
        <end position="228"/>
    </location>
</feature>
<dbReference type="GO" id="GO:0016757">
    <property type="term" value="F:glycosyltransferase activity"/>
    <property type="evidence" value="ECO:0007669"/>
    <property type="project" value="UniProtKB-KW"/>
</dbReference>
<keyword evidence="7 8" id="KW-0472">Membrane</keyword>
<keyword evidence="3 10" id="KW-0328">Glycosyltransferase</keyword>
<dbReference type="EC" id="2.4.-.-" evidence="10"/>
<dbReference type="Pfam" id="PF13231">
    <property type="entry name" value="PMT_2"/>
    <property type="match status" value="1"/>
</dbReference>
<keyword evidence="6 8" id="KW-1133">Transmembrane helix</keyword>
<dbReference type="InterPro" id="IPR050297">
    <property type="entry name" value="LipidA_mod_glycosyltrf_83"/>
</dbReference>
<dbReference type="PANTHER" id="PTHR33908">
    <property type="entry name" value="MANNOSYLTRANSFERASE YKCB-RELATED"/>
    <property type="match status" value="1"/>
</dbReference>
<evidence type="ECO:0000256" key="6">
    <source>
        <dbReference type="ARBA" id="ARBA00022989"/>
    </source>
</evidence>
<evidence type="ECO:0000256" key="3">
    <source>
        <dbReference type="ARBA" id="ARBA00022676"/>
    </source>
</evidence>
<dbReference type="Proteomes" id="UP001231370">
    <property type="component" value="Unassembled WGS sequence"/>
</dbReference>
<protein>
    <submittedName>
        <fullName evidence="10">Glycosyltransferase family 39 protein</fullName>
        <ecNumber evidence="10">2.4.-.-</ecNumber>
    </submittedName>
</protein>
<evidence type="ECO:0000313" key="10">
    <source>
        <dbReference type="EMBL" id="MDJ1180599.1"/>
    </source>
</evidence>
<feature type="transmembrane region" description="Helical" evidence="8">
    <location>
        <begin position="137"/>
        <end position="155"/>
    </location>
</feature>
<dbReference type="EMBL" id="JAQPOK010000130">
    <property type="protein sequence ID" value="MDJ1180599.1"/>
    <property type="molecule type" value="Genomic_DNA"/>
</dbReference>
<evidence type="ECO:0000256" key="7">
    <source>
        <dbReference type="ARBA" id="ARBA00023136"/>
    </source>
</evidence>
<keyword evidence="4 10" id="KW-0808">Transferase</keyword>
<feature type="domain" description="Glycosyltransferase RgtA/B/C/D-like" evidence="9">
    <location>
        <begin position="88"/>
        <end position="256"/>
    </location>
</feature>
<feature type="transmembrane region" description="Helical" evidence="8">
    <location>
        <begin position="6"/>
        <end position="22"/>
    </location>
</feature>
<keyword evidence="11" id="KW-1185">Reference proteome</keyword>
<evidence type="ECO:0000256" key="2">
    <source>
        <dbReference type="ARBA" id="ARBA00022475"/>
    </source>
</evidence>
<sequence>MKKTIQVFITVCILLGIFFRFYHLDTKIYWLDETFTALRVSGYSAPELVEIIPKNQVLTIQDIQGYYNPSPERPFSDVAQALANNAEHTPLYFVMLRFWREAFGSSVAVTRSLSAVISLLAFPGVYWLCLELFESSITGWMAMGLLAISPFQVLYAQEARQYSLLAVVTLFSSAALLRAIRLQNQSPTWRKLNGYSWGIYAASIALGLYTHLLFALVLFAHGIYVLWLERFRWTRIWKPYLITNLIGCLAFTPWIIVILMNFNAIQNTATWQAESGKPPLSFYLKSWLGNTARQFVDFGLSSDTASLALKLFIPVLLGVVALVIYALYFTQKTTERRTFLFVLTLVVIPWLVLAIPDLVTGSTRSNIQRYIIPTFLGMQLVVAYLLSLQIYSPKQYQANLWKMITIVLFSLGIISCGLSSQSQDWWNKRADAHSLEVTAIVNNSPNALLMTKSHPGMRLGVLSYRLDPKIKVWLLDDDSIQVPKGDEDLFLYDPSPDLMKQIQSVDELALEPVSESKNPRTGLNWLWRLNWV</sequence>
<gene>
    <name evidence="10" type="ORF">PJF56_17195</name>
</gene>
<evidence type="ECO:0000313" key="11">
    <source>
        <dbReference type="Proteomes" id="UP001231370"/>
    </source>
</evidence>
<comment type="caution">
    <text evidence="10">The sequence shown here is derived from an EMBL/GenBank/DDBJ whole genome shotgun (WGS) entry which is preliminary data.</text>
</comment>
<feature type="transmembrane region" description="Helical" evidence="8">
    <location>
        <begin position="240"/>
        <end position="262"/>
    </location>
</feature>
<feature type="transmembrane region" description="Helical" evidence="8">
    <location>
        <begin position="162"/>
        <end position="180"/>
    </location>
</feature>
<keyword evidence="5 8" id="KW-0812">Transmembrane</keyword>
<keyword evidence="2" id="KW-1003">Cell membrane</keyword>
<evidence type="ECO:0000256" key="5">
    <source>
        <dbReference type="ARBA" id="ARBA00022692"/>
    </source>
</evidence>